<keyword evidence="1" id="KW-1133">Transmembrane helix</keyword>
<feature type="transmembrane region" description="Helical" evidence="1">
    <location>
        <begin position="171"/>
        <end position="190"/>
    </location>
</feature>
<evidence type="ECO:0000313" key="2">
    <source>
        <dbReference type="EMBL" id="KON86686.1"/>
    </source>
</evidence>
<sequence>MNSRSLFAERLINSWKYQFGIFRSIADWTILVYLIVPGTVIFGMIYRSWWLETPEWIAGLPLVLLFFLLYILSWLGNFRTFVLEADKVFLVKNKSLFLGMRKWGIVYSLFLQTISTAAMIVLILPFLKNSYFLEWSQITTLLLFFISLKWAIMTVSYYLKRIGGKLKRYVIGFVLFVLFSWFSQLVYSVWVIGADFPVNMTSAVLLSGTLMRASQLLKKISDLDFEVLLEQEEKTKYIKWIFMMAPDLEKPAVSMRTKPLLFRNSRRIFKKRTPITGLIELFLKIFMRNPSYIFSYFQIISVSAAGIILIPPLWIKIIVSGVFLFLTYTWLSITWDKAIMSHPFTKKYSDKDFYFTARNRTVLALFFLAILLLGLILSALTNILARFSILGA</sequence>
<dbReference type="AlphaFoldDB" id="A0A0M0GB73"/>
<protein>
    <submittedName>
        <fullName evidence="2">Uncharacterized protein</fullName>
    </submittedName>
</protein>
<dbReference type="InterPro" id="IPR010288">
    <property type="entry name" value="EcsB_ABC"/>
</dbReference>
<dbReference type="RefSeq" id="WP_053434054.1">
    <property type="nucleotide sequence ID" value="NZ_LGUF01000007.1"/>
</dbReference>
<dbReference type="OrthoDB" id="2448479at2"/>
<keyword evidence="1" id="KW-0472">Membrane</keyword>
<keyword evidence="3" id="KW-1185">Reference proteome</keyword>
<evidence type="ECO:0000313" key="3">
    <source>
        <dbReference type="Proteomes" id="UP000037109"/>
    </source>
</evidence>
<reference evidence="3" key="1">
    <citation type="submission" date="2015-07" db="EMBL/GenBank/DDBJ databases">
        <title>Fjat-10036 dsm4.</title>
        <authorList>
            <person name="Liu B."/>
            <person name="Wang J."/>
            <person name="Zhu Y."/>
            <person name="Liu G."/>
            <person name="Chen Q."/>
            <person name="Chen Z."/>
            <person name="Lan J."/>
            <person name="Che J."/>
            <person name="Ge C."/>
            <person name="Shi H."/>
            <person name="Pan Z."/>
            <person name="Liu X."/>
        </authorList>
    </citation>
    <scope>NUCLEOTIDE SEQUENCE [LARGE SCALE GENOMIC DNA]</scope>
    <source>
        <strain evidence="3">DSM 4</strain>
    </source>
</reference>
<dbReference type="EMBL" id="LGUF01000007">
    <property type="protein sequence ID" value="KON86686.1"/>
    <property type="molecule type" value="Genomic_DNA"/>
</dbReference>
<evidence type="ECO:0000256" key="1">
    <source>
        <dbReference type="SAM" id="Phobius"/>
    </source>
</evidence>
<feature type="transmembrane region" description="Helical" evidence="1">
    <location>
        <begin position="292"/>
        <end position="311"/>
    </location>
</feature>
<feature type="transmembrane region" description="Helical" evidence="1">
    <location>
        <begin position="58"/>
        <end position="82"/>
    </location>
</feature>
<dbReference type="STRING" id="1459.AF332_07685"/>
<feature type="transmembrane region" description="Helical" evidence="1">
    <location>
        <begin position="21"/>
        <end position="46"/>
    </location>
</feature>
<comment type="caution">
    <text evidence="2">The sequence shown here is derived from an EMBL/GenBank/DDBJ whole genome shotgun (WGS) entry which is preliminary data.</text>
</comment>
<gene>
    <name evidence="2" type="ORF">AF332_07685</name>
</gene>
<feature type="transmembrane region" description="Helical" evidence="1">
    <location>
        <begin position="138"/>
        <end position="159"/>
    </location>
</feature>
<proteinExistence type="predicted"/>
<dbReference type="GO" id="GO:0016020">
    <property type="term" value="C:membrane"/>
    <property type="evidence" value="ECO:0007669"/>
    <property type="project" value="InterPro"/>
</dbReference>
<accession>A0A0M0GB73</accession>
<keyword evidence="1" id="KW-0812">Transmembrane</keyword>
<name>A0A0M0GB73_SPOGL</name>
<feature type="transmembrane region" description="Helical" evidence="1">
    <location>
        <begin position="361"/>
        <end position="385"/>
    </location>
</feature>
<dbReference type="Proteomes" id="UP000037109">
    <property type="component" value="Unassembled WGS sequence"/>
</dbReference>
<feature type="transmembrane region" description="Helical" evidence="1">
    <location>
        <begin position="103"/>
        <end position="126"/>
    </location>
</feature>
<dbReference type="Pfam" id="PF05975">
    <property type="entry name" value="EcsB"/>
    <property type="match status" value="1"/>
</dbReference>
<feature type="transmembrane region" description="Helical" evidence="1">
    <location>
        <begin position="317"/>
        <end position="340"/>
    </location>
</feature>
<organism evidence="2 3">
    <name type="scientific">Sporosarcina globispora</name>
    <name type="common">Bacillus globisporus</name>
    <dbReference type="NCBI Taxonomy" id="1459"/>
    <lineage>
        <taxon>Bacteria</taxon>
        <taxon>Bacillati</taxon>
        <taxon>Bacillota</taxon>
        <taxon>Bacilli</taxon>
        <taxon>Bacillales</taxon>
        <taxon>Caryophanaceae</taxon>
        <taxon>Sporosarcina</taxon>
    </lineage>
</organism>
<dbReference type="PATRIC" id="fig|1459.3.peg.1620"/>